<dbReference type="Proteomes" id="UP000520814">
    <property type="component" value="Unassembled WGS sequence"/>
</dbReference>
<evidence type="ECO:0008006" key="3">
    <source>
        <dbReference type="Google" id="ProtNLM"/>
    </source>
</evidence>
<evidence type="ECO:0000313" key="1">
    <source>
        <dbReference type="EMBL" id="MBB6050152.1"/>
    </source>
</evidence>
<dbReference type="EMBL" id="JACHGW010000002">
    <property type="protein sequence ID" value="MBB6050152.1"/>
    <property type="molecule type" value="Genomic_DNA"/>
</dbReference>
<reference evidence="1 2" key="1">
    <citation type="submission" date="2020-08" db="EMBL/GenBank/DDBJ databases">
        <title>Genomic Encyclopedia of Type Strains, Phase IV (KMG-IV): sequencing the most valuable type-strain genomes for metagenomic binning, comparative biology and taxonomic classification.</title>
        <authorList>
            <person name="Goeker M."/>
        </authorList>
    </citation>
    <scope>NUCLEOTIDE SEQUENCE [LARGE SCALE GENOMIC DNA]</scope>
    <source>
        <strain evidence="1 2">DSM 23562</strain>
    </source>
</reference>
<sequence>MPLPAFQSDGNLPEGIYSASWSELAEHFGGTERRQQLLQRLEQLYGLASATTFLERFVVFGSFVTTKPEPGDVDVILVMRPGFQSARVGEPACFLFDHDEEDRRFGASIFWIRTDLLILETVEEFLDYWQTRRDGGRRGIIEVVP</sequence>
<dbReference type="Pfam" id="PF22014">
    <property type="entry name" value="DUF6932"/>
    <property type="match status" value="1"/>
</dbReference>
<name>A0A7W9SNZ8_ARMRO</name>
<gene>
    <name evidence="1" type="ORF">HNQ39_001943</name>
</gene>
<dbReference type="AlphaFoldDB" id="A0A7W9SNZ8"/>
<accession>A0A7W9SNZ8</accession>
<keyword evidence="2" id="KW-1185">Reference proteome</keyword>
<evidence type="ECO:0000313" key="2">
    <source>
        <dbReference type="Proteomes" id="UP000520814"/>
    </source>
</evidence>
<organism evidence="1 2">
    <name type="scientific">Armatimonas rosea</name>
    <dbReference type="NCBI Taxonomy" id="685828"/>
    <lineage>
        <taxon>Bacteria</taxon>
        <taxon>Bacillati</taxon>
        <taxon>Armatimonadota</taxon>
        <taxon>Armatimonadia</taxon>
        <taxon>Armatimonadales</taxon>
        <taxon>Armatimonadaceae</taxon>
        <taxon>Armatimonas</taxon>
    </lineage>
</organism>
<dbReference type="InterPro" id="IPR053860">
    <property type="entry name" value="DUF6932"/>
</dbReference>
<protein>
    <recommendedName>
        <fullName evidence="3">Nucleotidyltransferase domain-containing protein</fullName>
    </recommendedName>
</protein>
<proteinExistence type="predicted"/>
<dbReference type="RefSeq" id="WP_184194547.1">
    <property type="nucleotide sequence ID" value="NZ_JACHGW010000002.1"/>
</dbReference>
<comment type="caution">
    <text evidence="1">The sequence shown here is derived from an EMBL/GenBank/DDBJ whole genome shotgun (WGS) entry which is preliminary data.</text>
</comment>